<feature type="region of interest" description="Disordered" evidence="1">
    <location>
        <begin position="152"/>
        <end position="177"/>
    </location>
</feature>
<proteinExistence type="predicted"/>
<name>A0A556CHG3_BREAU</name>
<accession>A0A556CHG3</accession>
<dbReference type="Pfam" id="PF01047">
    <property type="entry name" value="MarR"/>
    <property type="match status" value="1"/>
</dbReference>
<dbReference type="GO" id="GO:0003700">
    <property type="term" value="F:DNA-binding transcription factor activity"/>
    <property type="evidence" value="ECO:0007669"/>
    <property type="project" value="InterPro"/>
</dbReference>
<evidence type="ECO:0000313" key="3">
    <source>
        <dbReference type="EMBL" id="TSI16756.1"/>
    </source>
</evidence>
<evidence type="ECO:0000259" key="2">
    <source>
        <dbReference type="PROSITE" id="PS50995"/>
    </source>
</evidence>
<dbReference type="SUPFAM" id="SSF46785">
    <property type="entry name" value="Winged helix' DNA-binding domain"/>
    <property type="match status" value="1"/>
</dbReference>
<dbReference type="GO" id="GO:0006950">
    <property type="term" value="P:response to stress"/>
    <property type="evidence" value="ECO:0007669"/>
    <property type="project" value="TreeGrafter"/>
</dbReference>
<feature type="domain" description="HTH marR-type" evidence="2">
    <location>
        <begin position="1"/>
        <end position="147"/>
    </location>
</feature>
<keyword evidence="4" id="KW-1185">Reference proteome</keyword>
<sequence>MSEPRWLSGADQKAWRSYLTGSQLLTTQLDKELREHHNIGMPEYEILVRLSEHENRTMRMALLAMDTTMSRSRLTHSVARMEKKGLLERFSIPEDGRGVNCQMTDAGWELLVTMAPTHVGGVRDHLVDLLEPEEMATLGRVFGKVTAHMREIGQGPVDSPPTDAEPSTSANRAHGLD</sequence>
<reference evidence="3 4" key="1">
    <citation type="submission" date="2019-07" db="EMBL/GenBank/DDBJ databases">
        <title>Draft genome sequence of Brevibacterium aurantiacum XU54 isolated from Xinjiang China.</title>
        <authorList>
            <person name="Xu X."/>
        </authorList>
    </citation>
    <scope>NUCLEOTIDE SEQUENCE [LARGE SCALE GENOMIC DNA]</scope>
    <source>
        <strain evidence="3 4">XU54</strain>
    </source>
</reference>
<dbReference type="OrthoDB" id="8635520at2"/>
<evidence type="ECO:0000313" key="4">
    <source>
        <dbReference type="Proteomes" id="UP000316406"/>
    </source>
</evidence>
<dbReference type="EMBL" id="VLTK01000004">
    <property type="protein sequence ID" value="TSI16756.1"/>
    <property type="molecule type" value="Genomic_DNA"/>
</dbReference>
<dbReference type="PANTHER" id="PTHR33164">
    <property type="entry name" value="TRANSCRIPTIONAL REGULATOR, MARR FAMILY"/>
    <property type="match status" value="1"/>
</dbReference>
<dbReference type="Proteomes" id="UP000316406">
    <property type="component" value="Unassembled WGS sequence"/>
</dbReference>
<dbReference type="AlphaFoldDB" id="A0A556CHG3"/>
<dbReference type="RefSeq" id="WP_143922012.1">
    <property type="nucleotide sequence ID" value="NZ_VLTK01000004.1"/>
</dbReference>
<dbReference type="PRINTS" id="PR00598">
    <property type="entry name" value="HTHMARR"/>
</dbReference>
<dbReference type="Gene3D" id="1.10.10.10">
    <property type="entry name" value="Winged helix-like DNA-binding domain superfamily/Winged helix DNA-binding domain"/>
    <property type="match status" value="1"/>
</dbReference>
<dbReference type="InterPro" id="IPR000835">
    <property type="entry name" value="HTH_MarR-typ"/>
</dbReference>
<protein>
    <submittedName>
        <fullName evidence="3">MarR family transcriptional regulator</fullName>
    </submittedName>
</protein>
<dbReference type="InterPro" id="IPR036390">
    <property type="entry name" value="WH_DNA-bd_sf"/>
</dbReference>
<organism evidence="3 4">
    <name type="scientific">Brevibacterium aurantiacum</name>
    <dbReference type="NCBI Taxonomy" id="273384"/>
    <lineage>
        <taxon>Bacteria</taxon>
        <taxon>Bacillati</taxon>
        <taxon>Actinomycetota</taxon>
        <taxon>Actinomycetes</taxon>
        <taxon>Micrococcales</taxon>
        <taxon>Brevibacteriaceae</taxon>
        <taxon>Brevibacterium</taxon>
    </lineage>
</organism>
<dbReference type="SMART" id="SM00347">
    <property type="entry name" value="HTH_MARR"/>
    <property type="match status" value="1"/>
</dbReference>
<gene>
    <name evidence="3" type="ORF">FO013_07910</name>
</gene>
<evidence type="ECO:0000256" key="1">
    <source>
        <dbReference type="SAM" id="MobiDB-lite"/>
    </source>
</evidence>
<dbReference type="InterPro" id="IPR036388">
    <property type="entry name" value="WH-like_DNA-bd_sf"/>
</dbReference>
<dbReference type="PROSITE" id="PS50995">
    <property type="entry name" value="HTH_MARR_2"/>
    <property type="match status" value="1"/>
</dbReference>
<comment type="caution">
    <text evidence="3">The sequence shown here is derived from an EMBL/GenBank/DDBJ whole genome shotgun (WGS) entry which is preliminary data.</text>
</comment>
<dbReference type="InterPro" id="IPR039422">
    <property type="entry name" value="MarR/SlyA-like"/>
</dbReference>
<dbReference type="PANTHER" id="PTHR33164:SF99">
    <property type="entry name" value="MARR FAMILY REGULATORY PROTEIN"/>
    <property type="match status" value="1"/>
</dbReference>